<accession>A0AB37ZQD1</accession>
<dbReference type="SUPFAM" id="SSF54171">
    <property type="entry name" value="DNA-binding domain"/>
    <property type="match status" value="1"/>
</dbReference>
<comment type="caution">
    <text evidence="1">The sequence shown here is derived from an EMBL/GenBank/DDBJ whole genome shotgun (WGS) entry which is preliminary data.</text>
</comment>
<proteinExistence type="predicted"/>
<sequence length="227" mass="25906">MPISQHVVNYDRPRHEIAPSQNVASRKPRLVRGVGHNDASYPVYGYSNANGRQKRLWICPFYAAWKDMLERCYSEKFLNRYPTYRGCSVESSWLSLSVFSEWMSRQDHVGKHLDKDILSPGNKIYSAETCAFISPQLNNFLTNTSSIREGLPTGVSKTTIGRFSARCRNPFTGHDAHIGMFDNPESAHDAWRERKHFHACAYAELQSDHRVAQALRQRYQPINGGAA</sequence>
<dbReference type="GO" id="GO:0003677">
    <property type="term" value="F:DNA binding"/>
    <property type="evidence" value="ECO:0007669"/>
    <property type="project" value="InterPro"/>
</dbReference>
<gene>
    <name evidence="1" type="ORF">SAMN05444505_108204</name>
</gene>
<protein>
    <recommendedName>
        <fullName evidence="3">AP2 domain-containing protein</fullName>
    </recommendedName>
</protein>
<dbReference type="Proteomes" id="UP000183853">
    <property type="component" value="Unassembled WGS sequence"/>
</dbReference>
<dbReference type="InterPro" id="IPR016177">
    <property type="entry name" value="DNA-bd_dom_sf"/>
</dbReference>
<organism evidence="1 2">
    <name type="scientific">Pseudomonas syringae</name>
    <dbReference type="NCBI Taxonomy" id="317"/>
    <lineage>
        <taxon>Bacteria</taxon>
        <taxon>Pseudomonadati</taxon>
        <taxon>Pseudomonadota</taxon>
        <taxon>Gammaproteobacteria</taxon>
        <taxon>Pseudomonadales</taxon>
        <taxon>Pseudomonadaceae</taxon>
        <taxon>Pseudomonas</taxon>
    </lineage>
</organism>
<name>A0AB37ZQD1_PSESX</name>
<reference evidence="1 2" key="1">
    <citation type="submission" date="2016-10" db="EMBL/GenBank/DDBJ databases">
        <authorList>
            <person name="Varghese N."/>
            <person name="Submissions S."/>
        </authorList>
    </citation>
    <scope>NUCLEOTIDE SEQUENCE [LARGE SCALE GENOMIC DNA]</scope>
    <source>
        <strain evidence="1 2">BS2122</strain>
    </source>
</reference>
<evidence type="ECO:0000313" key="2">
    <source>
        <dbReference type="Proteomes" id="UP000183853"/>
    </source>
</evidence>
<dbReference type="EMBL" id="FNHM01000008">
    <property type="protein sequence ID" value="SDN48200.1"/>
    <property type="molecule type" value="Genomic_DNA"/>
</dbReference>
<evidence type="ECO:0008006" key="3">
    <source>
        <dbReference type="Google" id="ProtNLM"/>
    </source>
</evidence>
<dbReference type="AlphaFoldDB" id="A0AB37ZQD1"/>
<evidence type="ECO:0000313" key="1">
    <source>
        <dbReference type="EMBL" id="SDN48200.1"/>
    </source>
</evidence>